<keyword evidence="4" id="KW-1185">Reference proteome</keyword>
<organism evidence="3 4">
    <name type="scientific">Paludisphaera borealis</name>
    <dbReference type="NCBI Taxonomy" id="1387353"/>
    <lineage>
        <taxon>Bacteria</taxon>
        <taxon>Pseudomonadati</taxon>
        <taxon>Planctomycetota</taxon>
        <taxon>Planctomycetia</taxon>
        <taxon>Isosphaerales</taxon>
        <taxon>Isosphaeraceae</taxon>
        <taxon>Paludisphaera</taxon>
    </lineage>
</organism>
<dbReference type="PROSITE" id="PS51257">
    <property type="entry name" value="PROKAR_LIPOPROTEIN"/>
    <property type="match status" value="1"/>
</dbReference>
<dbReference type="EMBL" id="CP019082">
    <property type="protein sequence ID" value="APW63585.1"/>
    <property type="molecule type" value="Genomic_DNA"/>
</dbReference>
<proteinExistence type="predicted"/>
<evidence type="ECO:0000256" key="2">
    <source>
        <dbReference type="SAM" id="SignalP"/>
    </source>
</evidence>
<feature type="region of interest" description="Disordered" evidence="1">
    <location>
        <begin position="27"/>
        <end position="46"/>
    </location>
</feature>
<evidence type="ECO:0000313" key="4">
    <source>
        <dbReference type="Proteomes" id="UP000186309"/>
    </source>
</evidence>
<protein>
    <submittedName>
        <fullName evidence="3">Uncharacterized protein</fullName>
    </submittedName>
</protein>
<dbReference type="KEGG" id="pbor:BSF38_05158"/>
<evidence type="ECO:0000256" key="1">
    <source>
        <dbReference type="SAM" id="MobiDB-lite"/>
    </source>
</evidence>
<keyword evidence="2" id="KW-0732">Signal</keyword>
<name>A0A1U7CXC1_9BACT</name>
<dbReference type="STRING" id="1387353.BSF38_05158"/>
<dbReference type="AlphaFoldDB" id="A0A1U7CXC1"/>
<gene>
    <name evidence="3" type="ORF">BSF38_05158</name>
</gene>
<feature type="chain" id="PRO_5012843739" evidence="2">
    <location>
        <begin position="24"/>
        <end position="75"/>
    </location>
</feature>
<dbReference type="Proteomes" id="UP000186309">
    <property type="component" value="Chromosome"/>
</dbReference>
<sequence length="75" mass="8035">MSLSYRHRARSALIVLVCLGFGAGCGSQTPASSSAPAELGEAGPNQRLRFKPEYKQMIGKHGELLKKRPANIPKG</sequence>
<feature type="signal peptide" evidence="2">
    <location>
        <begin position="1"/>
        <end position="23"/>
    </location>
</feature>
<accession>A0A1U7CXC1</accession>
<reference evidence="4" key="1">
    <citation type="submission" date="2016-12" db="EMBL/GenBank/DDBJ databases">
        <title>Comparative genomics of four Isosphaeraceae planctomycetes: a common pool of plasmids and glycoside hydrolase genes.</title>
        <authorList>
            <person name="Ivanova A."/>
        </authorList>
    </citation>
    <scope>NUCLEOTIDE SEQUENCE [LARGE SCALE GENOMIC DNA]</scope>
    <source>
        <strain evidence="4">PX4</strain>
    </source>
</reference>
<evidence type="ECO:0000313" key="3">
    <source>
        <dbReference type="EMBL" id="APW63585.1"/>
    </source>
</evidence>